<keyword evidence="6 7" id="KW-0472">Membrane</keyword>
<dbReference type="PANTHER" id="PTHR43731">
    <property type="entry name" value="RHOMBOID PROTEASE"/>
    <property type="match status" value="1"/>
</dbReference>
<evidence type="ECO:0000313" key="10">
    <source>
        <dbReference type="Proteomes" id="UP000033558"/>
    </source>
</evidence>
<dbReference type="GO" id="GO:0016020">
    <property type="term" value="C:membrane"/>
    <property type="evidence" value="ECO:0007669"/>
    <property type="project" value="UniProtKB-SubCell"/>
</dbReference>
<feature type="transmembrane region" description="Helical" evidence="7">
    <location>
        <begin position="149"/>
        <end position="166"/>
    </location>
</feature>
<gene>
    <name evidence="9" type="ORF">JG30_05890</name>
</gene>
<dbReference type="HOGENOM" id="CLU_055068_3_2_9"/>
<evidence type="ECO:0000256" key="4">
    <source>
        <dbReference type="ARBA" id="ARBA00022801"/>
    </source>
</evidence>
<feature type="transmembrane region" description="Helical" evidence="7">
    <location>
        <begin position="118"/>
        <end position="140"/>
    </location>
</feature>
<dbReference type="InterPro" id="IPR022764">
    <property type="entry name" value="Peptidase_S54_rhomboid_dom"/>
</dbReference>
<evidence type="ECO:0000256" key="5">
    <source>
        <dbReference type="ARBA" id="ARBA00022989"/>
    </source>
</evidence>
<dbReference type="PATRIC" id="fig|1218492.5.peg.715"/>
<comment type="caution">
    <text evidence="9">The sequence shown here is derived from an EMBL/GenBank/DDBJ whole genome shotgun (WGS) entry which is preliminary data.</text>
</comment>
<evidence type="ECO:0000259" key="8">
    <source>
        <dbReference type="Pfam" id="PF01694"/>
    </source>
</evidence>
<comment type="similarity">
    <text evidence="2">Belongs to the peptidase S54 family.</text>
</comment>
<dbReference type="AlphaFoldDB" id="A0A0F4LUS1"/>
<proteinExistence type="inferred from homology"/>
<feature type="transmembrane region" description="Helical" evidence="7">
    <location>
        <begin position="202"/>
        <end position="221"/>
    </location>
</feature>
<feature type="transmembrane region" description="Helical" evidence="7">
    <location>
        <begin position="62"/>
        <end position="82"/>
    </location>
</feature>
<dbReference type="SUPFAM" id="SSF144091">
    <property type="entry name" value="Rhomboid-like"/>
    <property type="match status" value="1"/>
</dbReference>
<keyword evidence="4" id="KW-0378">Hydrolase</keyword>
<evidence type="ECO:0000256" key="1">
    <source>
        <dbReference type="ARBA" id="ARBA00004141"/>
    </source>
</evidence>
<evidence type="ECO:0000256" key="7">
    <source>
        <dbReference type="SAM" id="Phobius"/>
    </source>
</evidence>
<feature type="transmembrane region" description="Helical" evidence="7">
    <location>
        <begin position="9"/>
        <end position="26"/>
    </location>
</feature>
<dbReference type="Gene3D" id="1.20.1540.10">
    <property type="entry name" value="Rhomboid-like"/>
    <property type="match status" value="1"/>
</dbReference>
<dbReference type="EMBL" id="JXJQ01000006">
    <property type="protein sequence ID" value="KJY62385.1"/>
    <property type="molecule type" value="Genomic_DNA"/>
</dbReference>
<keyword evidence="3 7" id="KW-0812">Transmembrane</keyword>
<evidence type="ECO:0000256" key="3">
    <source>
        <dbReference type="ARBA" id="ARBA00022692"/>
    </source>
</evidence>
<keyword evidence="5 7" id="KW-1133">Transmembrane helix</keyword>
<dbReference type="InterPro" id="IPR035952">
    <property type="entry name" value="Rhomboid-like_sf"/>
</dbReference>
<comment type="subcellular location">
    <subcellularLocation>
        <location evidence="1">Membrane</location>
        <topology evidence="1">Multi-pass membrane protein</topology>
    </subcellularLocation>
</comment>
<evidence type="ECO:0000256" key="6">
    <source>
        <dbReference type="ARBA" id="ARBA00023136"/>
    </source>
</evidence>
<feature type="domain" description="Peptidase S54 rhomboid" evidence="8">
    <location>
        <begin position="52"/>
        <end position="191"/>
    </location>
</feature>
<organism evidence="9 10">
    <name type="scientific">Bombilactobacillus mellifer</name>
    <dbReference type="NCBI Taxonomy" id="1218492"/>
    <lineage>
        <taxon>Bacteria</taxon>
        <taxon>Bacillati</taxon>
        <taxon>Bacillota</taxon>
        <taxon>Bacilli</taxon>
        <taxon>Lactobacillales</taxon>
        <taxon>Lactobacillaceae</taxon>
        <taxon>Bombilactobacillus</taxon>
    </lineage>
</organism>
<keyword evidence="10" id="KW-1185">Reference proteome</keyword>
<dbReference type="Proteomes" id="UP000033558">
    <property type="component" value="Unassembled WGS sequence"/>
</dbReference>
<sequence length="225" mass="25150">MIWQRLRRIPWATFLLLLIQILVFIWETLNGGSLNSNTLIRAGAKLDVLLVQGQWWRLVSPIFVHIGWEHLLINSLTLYFLGMGLEPLYGSGRFLVIYLLSGVGGNLCSFALGNLQSVSAGASTSLFGLFGLYVALGVIFRNNPAVRQWSRQFLVLIVLNLVFDLFLGQIDIWGHIGGAIFGFLLGTVVAKQQFLDAIPTRWRIINTIVLVIIAVALYQIGVRRI</sequence>
<reference evidence="9 10" key="1">
    <citation type="submission" date="2015-01" db="EMBL/GenBank/DDBJ databases">
        <title>Comparative genomics of the lactic acid bacteria isolated from the honey bee gut.</title>
        <authorList>
            <person name="Ellegaard K.M."/>
            <person name="Tamarit D."/>
            <person name="Javelind E."/>
            <person name="Olofsson T."/>
            <person name="Andersson S.G."/>
            <person name="Vasquez A."/>
        </authorList>
    </citation>
    <scope>NUCLEOTIDE SEQUENCE [LARGE SCALE GENOMIC DNA]</scope>
    <source>
        <strain evidence="9 10">Bin4</strain>
    </source>
</reference>
<feature type="transmembrane region" description="Helical" evidence="7">
    <location>
        <begin position="94"/>
        <end position="112"/>
    </location>
</feature>
<dbReference type="PANTHER" id="PTHR43731:SF14">
    <property type="entry name" value="PRESENILIN-ASSOCIATED RHOMBOID-LIKE PROTEIN, MITOCHONDRIAL"/>
    <property type="match status" value="1"/>
</dbReference>
<dbReference type="RefSeq" id="WP_046316062.1">
    <property type="nucleotide sequence ID" value="NZ_JAMBJK010000008.1"/>
</dbReference>
<dbReference type="Pfam" id="PF01694">
    <property type="entry name" value="Rhomboid"/>
    <property type="match status" value="1"/>
</dbReference>
<dbReference type="STRING" id="1218492.JG30_05890"/>
<protein>
    <submittedName>
        <fullName evidence="9">Integral membrane protein, Rhomboid family</fullName>
    </submittedName>
</protein>
<dbReference type="OrthoDB" id="9813074at2"/>
<evidence type="ECO:0000256" key="2">
    <source>
        <dbReference type="ARBA" id="ARBA00009045"/>
    </source>
</evidence>
<accession>A0A0F4LUS1</accession>
<evidence type="ECO:0000313" key="9">
    <source>
        <dbReference type="EMBL" id="KJY62385.1"/>
    </source>
</evidence>
<dbReference type="InterPro" id="IPR050925">
    <property type="entry name" value="Rhomboid_protease_S54"/>
</dbReference>
<name>A0A0F4LUS1_9LACO</name>
<dbReference type="GO" id="GO:0004252">
    <property type="term" value="F:serine-type endopeptidase activity"/>
    <property type="evidence" value="ECO:0007669"/>
    <property type="project" value="InterPro"/>
</dbReference>